<dbReference type="EnsemblPlants" id="evm.model.03.1187">
    <property type="protein sequence ID" value="cds.evm.model.03.1187"/>
    <property type="gene ID" value="evm.TU.03.1187"/>
</dbReference>
<keyword evidence="2" id="KW-1185">Reference proteome</keyword>
<dbReference type="AlphaFoldDB" id="A0A803P4B2"/>
<proteinExistence type="predicted"/>
<protein>
    <submittedName>
        <fullName evidence="1">Uncharacterized protein</fullName>
    </submittedName>
</protein>
<evidence type="ECO:0000313" key="1">
    <source>
        <dbReference type="EnsemblPlants" id="cds.evm.model.03.1187"/>
    </source>
</evidence>
<accession>A0A803P4B2</accession>
<reference evidence="1" key="2">
    <citation type="submission" date="2021-03" db="UniProtKB">
        <authorList>
            <consortium name="EnsemblPlants"/>
        </authorList>
    </citation>
    <scope>IDENTIFICATION</scope>
</reference>
<dbReference type="EMBL" id="UZAU01000288">
    <property type="status" value="NOT_ANNOTATED_CDS"/>
    <property type="molecule type" value="Genomic_DNA"/>
</dbReference>
<name>A0A803P4B2_CANSA</name>
<dbReference type="Proteomes" id="UP000596661">
    <property type="component" value="Chromosome 3"/>
</dbReference>
<evidence type="ECO:0000313" key="2">
    <source>
        <dbReference type="Proteomes" id="UP000596661"/>
    </source>
</evidence>
<reference evidence="1" key="1">
    <citation type="submission" date="2018-11" db="EMBL/GenBank/DDBJ databases">
        <authorList>
            <person name="Grassa J C."/>
        </authorList>
    </citation>
    <scope>NUCLEOTIDE SEQUENCE [LARGE SCALE GENOMIC DNA]</scope>
</reference>
<sequence length="499" mass="55831">MSTSAATEAKSSKKGQKKLATLDKVMKGSAVYKKFVCCSNSWEANELYSTLTFAHQLEKIVTVAGIKPSGSGVYHRLPRDEEIFANGLGQDSPMHRTAPTQLFLNHAQVFTSYRKEDLNVRDLVTTFNCRRAKLILESQSVEDFKLSKDASGRASWEETEKEKTPVWPNFPFPVQNSGAPGASTSSAYKSPLNIHFVPSAQDYANLRPVEFDKRLYSFWMPHSWWADNAKGFYFSNLSHFLGQSRMGSGPPVLILLDHSSFMTSSWFLPSDSFLRDDDTSFLIYKCSRAELDHHEPIEDLLDALAQAHSPKKNALKHPRVVGGPVVEASGNQEVVLIDEEEEERVDTLGPSADSGIPSKVDEYPAPPGIILTPAHPNEERIQLRIAKHNNVVEELSKGDAEAEALKKWLREAQDGPFLGEYTGDVWDLTFDPMMDWFKCFAGPNLASFASEMLRDSEALRDEALVEKALMERDHQAALNAKDDIITSGRKDLRDSKEEN</sequence>
<dbReference type="Gramene" id="evm.model.03.1187">
    <property type="protein sequence ID" value="cds.evm.model.03.1187"/>
    <property type="gene ID" value="evm.TU.03.1187"/>
</dbReference>
<organism evidence="1 2">
    <name type="scientific">Cannabis sativa</name>
    <name type="common">Hemp</name>
    <name type="synonym">Marijuana</name>
    <dbReference type="NCBI Taxonomy" id="3483"/>
    <lineage>
        <taxon>Eukaryota</taxon>
        <taxon>Viridiplantae</taxon>
        <taxon>Streptophyta</taxon>
        <taxon>Embryophyta</taxon>
        <taxon>Tracheophyta</taxon>
        <taxon>Spermatophyta</taxon>
        <taxon>Magnoliopsida</taxon>
        <taxon>eudicotyledons</taxon>
        <taxon>Gunneridae</taxon>
        <taxon>Pentapetalae</taxon>
        <taxon>rosids</taxon>
        <taxon>fabids</taxon>
        <taxon>Rosales</taxon>
        <taxon>Cannabaceae</taxon>
        <taxon>Cannabis</taxon>
    </lineage>
</organism>